<evidence type="ECO:0000259" key="3">
    <source>
        <dbReference type="Pfam" id="PF05738"/>
    </source>
</evidence>
<evidence type="ECO:0000259" key="4">
    <source>
        <dbReference type="Pfam" id="PF17802"/>
    </source>
</evidence>
<proteinExistence type="predicted"/>
<sequence>MRKYNGINRKKIMFIFGMVLIIATSFFYLNNARMDDFTSLITDTTVQYQEEGAMKDYTADVHLKDNTPLSITIKAAIPQGTLARIEETDNTIVKNETLTYSLPEQLKVEDIQANKLYLEDDLVNSIGSYEIKNNVLTMSFDEEQINTNAETELKIALVLDTDSSHITYDTNGSATLLFNNKKIVLNKYVEQPQETTIVQQIDEQIVKKENKSIQTPSLAPRTNIPVTVVDDSSTPEPQPRNSVDFGEHIVSAKVSKIQNGEWVEAREFEDGDHVMVDIDYKLPAGVVDQNTKTITYKIPEAIKLSDEESGIVYASNGLAVGTYHITRDGKITIHFNEEFATGEPFAGYITFSGTLSAQDAGEGGKVIFGGDGGEIIINPSQEQYDLNMSKKATLNGDGTVGYTIKASTNNGTEGTVKIEDKFSDWDSATAKYDESSFTVKKVDINGTKTDVNAKPSINGNSFTIDKLPQLEAGESYEVTYKATATPDNVDGSGSLTNSVKGTSGETSRETSTTIQISNSMIYKYGGYDQNTGKMNWTITINPDKKNISGYVLKDQIDNGLTIPTPLTVKKSDGTTFEITSLPYTFPDGSNDKYTIEYQTDAPKENGNVNNTSTIEGDGKTYESSADVGVWHRDWGLTKTVSSQSVSDDGKTLTNKWQAYVTLPDKEITSVTYSDVIKNGTSSDDKGFNGEHYAILSELKQEILANIQLKDKDGNVIPNSDLNITMKFYSDEDKKKEVTANDAHVKSFVVTVKKNDNSAFIGQSLLISSYHTIADLKDVKEGISYQYVNKGIVNKKESEASVHYTKPKKLVKQGYGKVNGSQNEKYSSGRVDTNYLSRNGKLYYRIIFTPDSNDEISFTDTLPEGTKLVETALRSDYKDSPRKENPAERSSPEAVYYFSDYWEQYCDGDQNNTDISKYFQYSYDQSTNKVTFTFTPGYNRTDGDWQTNRNNPNRPIAIYYAVDITNDEFWNDLMNESKEYSNLLEYEGKEQEQETRVERETQVVSKYGRQIDNTTKIEYTVNINPAGKDLDPNSDKIVLRDELEFDNKYSAYIDASSLKLYEYDSSKENNRGNLIDSSRYQVQMDIQKNILTITLPDELACVLVYQYDFDVGNAATPRIRNKVVLQGEFSSDVNTAIDTQHSEAGVVRGKMTIFKVDGKDYSKTLPGAKFRLSVFNPDTSQWDVMKDGNSTEFVTDKNGEICFAGTNKDRFLSAFNLYRVEEIEAPDGYELNKKPYYFSIYQADIDKTKQDAIEVMNRRGISTKSGIDLNKDVLFVPNNTEVSMYIPNDSNSIYVKKVWVDSENKQITNHPDSIDVKLIQNIKTPTGVKVKSHIYNINWDKTETTVDDKTLVVKKGCTLTITLPVQCDPKDASNKVTVEGTNDYTLSTEQSYWSKVILTVKNITSDTNLKIRLDGTNGKVEYDYDKDYTTSTTVYKTVTLNESNNWSYTWKDLPKQVDGHDCVYTLEEDVPSGYQVLYTNNDGILAGNITVTNKKLDNTELPDTGGFGTFGYYAIGALFITATLFAIIAINKKKEAYGK</sequence>
<comment type="caution">
    <text evidence="5">The sequence shown here is derived from an EMBL/GenBank/DDBJ whole genome shotgun (WGS) entry which is preliminary data.</text>
</comment>
<dbReference type="InterPro" id="IPR041033">
    <property type="entry name" value="SpaA_PFL_dom_1"/>
</dbReference>
<feature type="domain" description="SpaA-like prealbumin fold" evidence="4">
    <location>
        <begin position="1148"/>
        <end position="1243"/>
    </location>
</feature>
<dbReference type="EMBL" id="JAHOEF010000068">
    <property type="protein sequence ID" value="MBV3383354.1"/>
    <property type="molecule type" value="Genomic_DNA"/>
</dbReference>
<evidence type="ECO:0000256" key="2">
    <source>
        <dbReference type="SAM" id="Phobius"/>
    </source>
</evidence>
<keyword evidence="8" id="KW-1185">Reference proteome</keyword>
<evidence type="ECO:0000313" key="6">
    <source>
        <dbReference type="EMBL" id="MBV3393358.1"/>
    </source>
</evidence>
<organism evidence="5 7">
    <name type="scientific">Catenibacterium mitsuokai</name>
    <dbReference type="NCBI Taxonomy" id="100886"/>
    <lineage>
        <taxon>Bacteria</taxon>
        <taxon>Bacillati</taxon>
        <taxon>Bacillota</taxon>
        <taxon>Erysipelotrichia</taxon>
        <taxon>Erysipelotrichales</taxon>
        <taxon>Coprobacillaceae</taxon>
        <taxon>Catenibacterium</taxon>
    </lineage>
</organism>
<evidence type="ECO:0000313" key="7">
    <source>
        <dbReference type="Proteomes" id="UP001196408"/>
    </source>
</evidence>
<evidence type="ECO:0000313" key="8">
    <source>
        <dbReference type="Proteomes" id="UP001197492"/>
    </source>
</evidence>
<dbReference type="InterPro" id="IPR008454">
    <property type="entry name" value="Collagen-bd_Cna-like_B-typ_dom"/>
</dbReference>
<dbReference type="Pfam" id="PF17802">
    <property type="entry name" value="SpaA"/>
    <property type="match status" value="1"/>
</dbReference>
<feature type="region of interest" description="Disordered" evidence="1">
    <location>
        <begin position="601"/>
        <end position="620"/>
    </location>
</feature>
<keyword evidence="2" id="KW-1133">Transmembrane helix</keyword>
<feature type="domain" description="CNA-B" evidence="3">
    <location>
        <begin position="1432"/>
        <end position="1492"/>
    </location>
</feature>
<dbReference type="Proteomes" id="UP001197492">
    <property type="component" value="Unassembled WGS sequence"/>
</dbReference>
<evidence type="ECO:0008006" key="9">
    <source>
        <dbReference type="Google" id="ProtNLM"/>
    </source>
</evidence>
<dbReference type="RefSeq" id="WP_217748063.1">
    <property type="nucleotide sequence ID" value="NZ_JAHOEB010000068.1"/>
</dbReference>
<dbReference type="CDD" id="cd00222">
    <property type="entry name" value="CollagenBindB"/>
    <property type="match status" value="1"/>
</dbReference>
<evidence type="ECO:0000313" key="5">
    <source>
        <dbReference type="EMBL" id="MBV3383354.1"/>
    </source>
</evidence>
<accession>A0AAW4MWQ6</accession>
<dbReference type="Proteomes" id="UP001196408">
    <property type="component" value="Unassembled WGS sequence"/>
</dbReference>
<keyword evidence="2" id="KW-0812">Transmembrane</keyword>
<name>A0AAW4MWQ6_9FIRM</name>
<feature type="compositionally biased region" description="Polar residues" evidence="1">
    <location>
        <begin position="491"/>
        <end position="500"/>
    </location>
</feature>
<reference evidence="5 8" key="1">
    <citation type="submission" date="2021-06" db="EMBL/GenBank/DDBJ databases">
        <title>Collection of gut derived symbiotic bacterial strains cultured from healthy donors.</title>
        <authorList>
            <person name="Lin H."/>
            <person name="Littmann E."/>
            <person name="Pamer E.G."/>
        </authorList>
    </citation>
    <scope>NUCLEOTIDE SEQUENCE</scope>
    <source>
        <strain evidence="6 8">MSK.21.70</strain>
        <strain evidence="5">MSK.21.82</strain>
    </source>
</reference>
<feature type="transmembrane region" description="Helical" evidence="2">
    <location>
        <begin position="1509"/>
        <end position="1529"/>
    </location>
</feature>
<feature type="transmembrane region" description="Helical" evidence="2">
    <location>
        <begin position="12"/>
        <end position="29"/>
    </location>
</feature>
<dbReference type="Pfam" id="PF05738">
    <property type="entry name" value="Cna_B"/>
    <property type="match status" value="1"/>
</dbReference>
<evidence type="ECO:0000256" key="1">
    <source>
        <dbReference type="SAM" id="MobiDB-lite"/>
    </source>
</evidence>
<protein>
    <recommendedName>
        <fullName evidence="9">LPXTG-motif cell wall anchor domain protein</fullName>
    </recommendedName>
</protein>
<dbReference type="EMBL" id="JAHOEL010000066">
    <property type="protein sequence ID" value="MBV3393358.1"/>
    <property type="molecule type" value="Genomic_DNA"/>
</dbReference>
<gene>
    <name evidence="5" type="ORF">KSV97_09045</name>
    <name evidence="6" type="ORF">KSW06_08875</name>
</gene>
<feature type="compositionally biased region" description="Low complexity" evidence="1">
    <location>
        <begin position="501"/>
        <end position="510"/>
    </location>
</feature>
<keyword evidence="2" id="KW-0472">Membrane</keyword>
<feature type="region of interest" description="Disordered" evidence="1">
    <location>
        <begin position="484"/>
        <end position="510"/>
    </location>
</feature>